<keyword evidence="7 10" id="KW-0012">Acyltransferase</keyword>
<evidence type="ECO:0000256" key="6">
    <source>
        <dbReference type="ARBA" id="ARBA00023136"/>
    </source>
</evidence>
<organism evidence="10 11">
    <name type="scientific">Mesobaculum littorinae</name>
    <dbReference type="NCBI Taxonomy" id="2486419"/>
    <lineage>
        <taxon>Bacteria</taxon>
        <taxon>Pseudomonadati</taxon>
        <taxon>Pseudomonadota</taxon>
        <taxon>Alphaproteobacteria</taxon>
        <taxon>Rhodobacterales</taxon>
        <taxon>Roseobacteraceae</taxon>
        <taxon>Mesobaculum</taxon>
    </lineage>
</organism>
<proteinExistence type="predicted"/>
<evidence type="ECO:0000313" key="11">
    <source>
        <dbReference type="Proteomes" id="UP000285908"/>
    </source>
</evidence>
<name>A0A438ALV9_9RHOB</name>
<dbReference type="Pfam" id="PF01553">
    <property type="entry name" value="Acyltransferase"/>
    <property type="match status" value="1"/>
</dbReference>
<dbReference type="OrthoDB" id="9806880at2"/>
<dbReference type="InterPro" id="IPR002123">
    <property type="entry name" value="Plipid/glycerol_acylTrfase"/>
</dbReference>
<keyword evidence="3 8" id="KW-0812">Transmembrane</keyword>
<keyword evidence="2 10" id="KW-0808">Transferase</keyword>
<evidence type="ECO:0000256" key="5">
    <source>
        <dbReference type="ARBA" id="ARBA00023098"/>
    </source>
</evidence>
<evidence type="ECO:0000256" key="1">
    <source>
        <dbReference type="ARBA" id="ARBA00004370"/>
    </source>
</evidence>
<protein>
    <submittedName>
        <fullName evidence="10">1-acyl-sn-glycerol-3-phosphate acyltransferase</fullName>
    </submittedName>
</protein>
<dbReference type="EMBL" id="RQXX01000001">
    <property type="protein sequence ID" value="RVV99738.1"/>
    <property type="molecule type" value="Genomic_DNA"/>
</dbReference>
<keyword evidence="6 8" id="KW-0472">Membrane</keyword>
<evidence type="ECO:0000256" key="8">
    <source>
        <dbReference type="SAM" id="Phobius"/>
    </source>
</evidence>
<dbReference type="SMART" id="SM00563">
    <property type="entry name" value="PlsC"/>
    <property type="match status" value="1"/>
</dbReference>
<reference evidence="10 11" key="1">
    <citation type="submission" date="2018-11" db="EMBL/GenBank/DDBJ databases">
        <title>Mesobaculum littorinae gen. nov., sp. nov., isolated from Littorina scabra that represents a novel genus of the order Rhodobacteraceae.</title>
        <authorList>
            <person name="Li F."/>
        </authorList>
    </citation>
    <scope>NUCLEOTIDE SEQUENCE [LARGE SCALE GENOMIC DNA]</scope>
    <source>
        <strain evidence="10 11">M0103</strain>
    </source>
</reference>
<dbReference type="CDD" id="cd07989">
    <property type="entry name" value="LPLAT_AGPAT-like"/>
    <property type="match status" value="1"/>
</dbReference>
<sequence>MQTWHSDTPPDPVPAPGVAGWARIVARGGAMVLLILCGLVLLLVLRVVERPIFGLRRPVTPYITQGVCRGALAILGLRVVRHGHRLAGRGAAVANHGSWLDIFVLNAADRVYFVSKAEVRDWPGIGWLARATGTVFIRRDPREAQAQRRLFEDRLRAGHRLMFFPEGTSTDGQRVLPFKSTLFAAFVTEDLAPVLDIQPVSLRYIAPDAAPPRFYAWWGDMDFGSHMLKLLAAPRQGRVVLTYHPPVAVARMPDRKALARATGQAVARGFAAADPAPGPDTGRLA</sequence>
<dbReference type="SUPFAM" id="SSF69593">
    <property type="entry name" value="Glycerol-3-phosphate (1)-acyltransferase"/>
    <property type="match status" value="1"/>
</dbReference>
<evidence type="ECO:0000313" key="10">
    <source>
        <dbReference type="EMBL" id="RVV99738.1"/>
    </source>
</evidence>
<comment type="caution">
    <text evidence="10">The sequence shown here is derived from an EMBL/GenBank/DDBJ whole genome shotgun (WGS) entry which is preliminary data.</text>
</comment>
<dbReference type="RefSeq" id="WP_127905180.1">
    <property type="nucleotide sequence ID" value="NZ_RQXX01000001.1"/>
</dbReference>
<keyword evidence="4 8" id="KW-1133">Transmembrane helix</keyword>
<accession>A0A438ALV9</accession>
<dbReference type="Proteomes" id="UP000285908">
    <property type="component" value="Unassembled WGS sequence"/>
</dbReference>
<feature type="domain" description="Phospholipid/glycerol acyltransferase" evidence="9">
    <location>
        <begin position="90"/>
        <end position="205"/>
    </location>
</feature>
<evidence type="ECO:0000256" key="2">
    <source>
        <dbReference type="ARBA" id="ARBA00022679"/>
    </source>
</evidence>
<dbReference type="GO" id="GO:0016746">
    <property type="term" value="F:acyltransferase activity"/>
    <property type="evidence" value="ECO:0007669"/>
    <property type="project" value="UniProtKB-KW"/>
</dbReference>
<keyword evidence="5" id="KW-0443">Lipid metabolism</keyword>
<dbReference type="GO" id="GO:0006629">
    <property type="term" value="P:lipid metabolic process"/>
    <property type="evidence" value="ECO:0007669"/>
    <property type="project" value="UniProtKB-KW"/>
</dbReference>
<evidence type="ECO:0000256" key="4">
    <source>
        <dbReference type="ARBA" id="ARBA00022989"/>
    </source>
</evidence>
<evidence type="ECO:0000256" key="3">
    <source>
        <dbReference type="ARBA" id="ARBA00022692"/>
    </source>
</evidence>
<dbReference type="AlphaFoldDB" id="A0A438ALV9"/>
<feature type="transmembrane region" description="Helical" evidence="8">
    <location>
        <begin position="24"/>
        <end position="48"/>
    </location>
</feature>
<dbReference type="GO" id="GO:0016020">
    <property type="term" value="C:membrane"/>
    <property type="evidence" value="ECO:0007669"/>
    <property type="project" value="UniProtKB-SubCell"/>
</dbReference>
<dbReference type="PANTHER" id="PTHR23063:SF52">
    <property type="entry name" value="LYSOPHOSPHATIDYLCHOLINE ACYLTRANSFERASE"/>
    <property type="match status" value="1"/>
</dbReference>
<evidence type="ECO:0000256" key="7">
    <source>
        <dbReference type="ARBA" id="ARBA00023315"/>
    </source>
</evidence>
<gene>
    <name evidence="10" type="ORF">EKE94_03415</name>
</gene>
<comment type="subcellular location">
    <subcellularLocation>
        <location evidence="1">Membrane</location>
    </subcellularLocation>
</comment>
<dbReference type="PANTHER" id="PTHR23063">
    <property type="entry name" value="PHOSPHOLIPID ACYLTRANSFERASE"/>
    <property type="match status" value="1"/>
</dbReference>
<keyword evidence="11" id="KW-1185">Reference proteome</keyword>
<evidence type="ECO:0000259" key="9">
    <source>
        <dbReference type="SMART" id="SM00563"/>
    </source>
</evidence>